<protein>
    <submittedName>
        <fullName evidence="2">Uncharacterized protein</fullName>
    </submittedName>
</protein>
<dbReference type="InterPro" id="IPR057952">
    <property type="entry name" value="Rv2743c-like"/>
</dbReference>
<feature type="transmembrane region" description="Helical" evidence="1">
    <location>
        <begin position="92"/>
        <end position="111"/>
    </location>
</feature>
<comment type="caution">
    <text evidence="2">The sequence shown here is derived from an EMBL/GenBank/DDBJ whole genome shotgun (WGS) entry which is preliminary data.</text>
</comment>
<dbReference type="Pfam" id="PF25587">
    <property type="entry name" value="Rv2743c"/>
    <property type="match status" value="1"/>
</dbReference>
<accession>A0A318KBE2</accession>
<evidence type="ECO:0000313" key="3">
    <source>
        <dbReference type="Proteomes" id="UP000247569"/>
    </source>
</evidence>
<evidence type="ECO:0000313" key="2">
    <source>
        <dbReference type="EMBL" id="PXX54647.1"/>
    </source>
</evidence>
<name>A0A318KBE2_9NOCA</name>
<proteinExistence type="predicted"/>
<dbReference type="OrthoDB" id="4750524at2"/>
<evidence type="ECO:0000256" key="1">
    <source>
        <dbReference type="SAM" id="Phobius"/>
    </source>
</evidence>
<keyword evidence="1" id="KW-0812">Transmembrane</keyword>
<keyword evidence="3" id="KW-1185">Reference proteome</keyword>
<reference evidence="2 3" key="1">
    <citation type="submission" date="2018-05" db="EMBL/GenBank/DDBJ databases">
        <title>Genomic Encyclopedia of Type Strains, Phase IV (KMG-IV): sequencing the most valuable type-strain genomes for metagenomic binning, comparative biology and taxonomic classification.</title>
        <authorList>
            <person name="Goeker M."/>
        </authorList>
    </citation>
    <scope>NUCLEOTIDE SEQUENCE [LARGE SCALE GENOMIC DNA]</scope>
    <source>
        <strain evidence="2 3">DSM 44704</strain>
    </source>
</reference>
<organism evidence="2 3">
    <name type="scientific">Nocardia tenerifensis</name>
    <dbReference type="NCBI Taxonomy" id="228006"/>
    <lineage>
        <taxon>Bacteria</taxon>
        <taxon>Bacillati</taxon>
        <taxon>Actinomycetota</taxon>
        <taxon>Actinomycetes</taxon>
        <taxon>Mycobacteriales</taxon>
        <taxon>Nocardiaceae</taxon>
        <taxon>Nocardia</taxon>
    </lineage>
</organism>
<feature type="transmembrane region" description="Helical" evidence="1">
    <location>
        <begin position="67"/>
        <end position="86"/>
    </location>
</feature>
<keyword evidence="1" id="KW-1133">Transmembrane helix</keyword>
<dbReference type="Proteomes" id="UP000247569">
    <property type="component" value="Unassembled WGS sequence"/>
</dbReference>
<dbReference type="EMBL" id="QJKF01000024">
    <property type="protein sequence ID" value="PXX54647.1"/>
    <property type="molecule type" value="Genomic_DNA"/>
</dbReference>
<dbReference type="RefSeq" id="WP_040737043.1">
    <property type="nucleotide sequence ID" value="NZ_QJKF01000024.1"/>
</dbReference>
<keyword evidence="1" id="KW-0472">Membrane</keyword>
<gene>
    <name evidence="2" type="ORF">DFR70_12488</name>
</gene>
<dbReference type="AlphaFoldDB" id="A0A318KBE2"/>
<dbReference type="NCBIfam" id="NF047839">
    <property type="entry name" value="PspM_Rv2743c"/>
    <property type="match status" value="1"/>
</dbReference>
<sequence length="286" mass="30701">MTRDKALPGRRRDAAIVRAQAALAPQPGSLPDSLREVGEHALVAVRRWADPRERELRRRRRVRRRSFQLGTASGLTTAGAVGLVVISAPAWIVVVLGGGAVALVTGTALSARRYLRLRGVPLPQAAFVPRKQPPMWSRARGPIARLVRAERALHGLGAQIARGNRLPDDELTDMLETAGSGSAALHALAADITAMEQALGAMTRAKSPAAQPLTDNLQLALDRLDTGVVEYEQVVAAAGRILAVPETAVVRHNFDAIVADLRHAADRLDSWAQALTEVADQQVRMP</sequence>